<feature type="chain" id="PRO_5046750357" evidence="1">
    <location>
        <begin position="28"/>
        <end position="114"/>
    </location>
</feature>
<organism evidence="2 3">
    <name type="scientific">Streptomyces olindensis</name>
    <dbReference type="NCBI Taxonomy" id="358823"/>
    <lineage>
        <taxon>Bacteria</taxon>
        <taxon>Bacillati</taxon>
        <taxon>Actinomycetota</taxon>
        <taxon>Actinomycetes</taxon>
        <taxon>Kitasatosporales</taxon>
        <taxon>Streptomycetaceae</taxon>
        <taxon>Streptomyces</taxon>
    </lineage>
</organism>
<accession>A0ABV2XWT1</accession>
<evidence type="ECO:0000313" key="2">
    <source>
        <dbReference type="EMBL" id="MEU2268474.1"/>
    </source>
</evidence>
<feature type="signal peptide" evidence="1">
    <location>
        <begin position="1"/>
        <end position="27"/>
    </location>
</feature>
<protein>
    <submittedName>
        <fullName evidence="2">Uncharacterized protein</fullName>
    </submittedName>
</protein>
<proteinExistence type="predicted"/>
<sequence length="114" mass="11754">MHHHMLRSAATVLLASAPLFAAAPAQAAPQQNFPCSLGLQKASNNVTSTVSVSVTCDQTRTVGMRLTAGDTELANVQKTVQAGVQESVTVTVPRVEEVCATLQTGGESATICSS</sequence>
<comment type="caution">
    <text evidence="2">The sequence shown here is derived from an EMBL/GenBank/DDBJ whole genome shotgun (WGS) entry which is preliminary data.</text>
</comment>
<dbReference type="Proteomes" id="UP001550603">
    <property type="component" value="Unassembled WGS sequence"/>
</dbReference>
<keyword evidence="3" id="KW-1185">Reference proteome</keyword>
<name>A0ABV2XWT1_9ACTN</name>
<reference evidence="2 3" key="1">
    <citation type="submission" date="2024-06" db="EMBL/GenBank/DDBJ databases">
        <title>The Natural Products Discovery Center: Release of the First 8490 Sequenced Strains for Exploring Actinobacteria Biosynthetic Diversity.</title>
        <authorList>
            <person name="Kalkreuter E."/>
            <person name="Kautsar S.A."/>
            <person name="Yang D."/>
            <person name="Bader C.D."/>
            <person name="Teijaro C.N."/>
            <person name="Fluegel L."/>
            <person name="Davis C.M."/>
            <person name="Simpson J.R."/>
            <person name="Lauterbach L."/>
            <person name="Steele A.D."/>
            <person name="Gui C."/>
            <person name="Meng S."/>
            <person name="Li G."/>
            <person name="Viehrig K."/>
            <person name="Ye F."/>
            <person name="Su P."/>
            <person name="Kiefer A.F."/>
            <person name="Nichols A."/>
            <person name="Cepeda A.J."/>
            <person name="Yan W."/>
            <person name="Fan B."/>
            <person name="Jiang Y."/>
            <person name="Adhikari A."/>
            <person name="Zheng C.-J."/>
            <person name="Schuster L."/>
            <person name="Cowan T.M."/>
            <person name="Smanski M.J."/>
            <person name="Chevrette M.G."/>
            <person name="De Carvalho L.P.S."/>
            <person name="Shen B."/>
        </authorList>
    </citation>
    <scope>NUCLEOTIDE SEQUENCE [LARGE SCALE GENOMIC DNA]</scope>
    <source>
        <strain evidence="2 3">NPDC019583</strain>
    </source>
</reference>
<evidence type="ECO:0000256" key="1">
    <source>
        <dbReference type="SAM" id="SignalP"/>
    </source>
</evidence>
<gene>
    <name evidence="2" type="ORF">ABZ568_19120</name>
</gene>
<dbReference type="EMBL" id="JBEYBN010000025">
    <property type="protein sequence ID" value="MEU2268474.1"/>
    <property type="molecule type" value="Genomic_DNA"/>
</dbReference>
<evidence type="ECO:0000313" key="3">
    <source>
        <dbReference type="Proteomes" id="UP001550603"/>
    </source>
</evidence>
<keyword evidence="1" id="KW-0732">Signal</keyword>
<dbReference type="RefSeq" id="WP_031120463.1">
    <property type="nucleotide sequence ID" value="NZ_JBEYBN010000025.1"/>
</dbReference>